<dbReference type="GO" id="GO:0031490">
    <property type="term" value="F:chromatin DNA binding"/>
    <property type="evidence" value="ECO:0007669"/>
    <property type="project" value="TreeGrafter"/>
</dbReference>
<dbReference type="Pfam" id="PF02373">
    <property type="entry name" value="JmjC"/>
    <property type="match status" value="1"/>
</dbReference>
<keyword evidence="2" id="KW-0479">Metal-binding</keyword>
<evidence type="ECO:0000256" key="2">
    <source>
        <dbReference type="ARBA" id="ARBA00022723"/>
    </source>
</evidence>
<evidence type="ECO:0000256" key="3">
    <source>
        <dbReference type="ARBA" id="ARBA00023242"/>
    </source>
</evidence>
<dbReference type="OrthoDB" id="1667110at2759"/>
<dbReference type="PROSITE" id="PS51184">
    <property type="entry name" value="JMJC"/>
    <property type="match status" value="1"/>
</dbReference>
<dbReference type="STRING" id="796925.A0A137NYX7"/>
<proteinExistence type="predicted"/>
<evidence type="ECO:0000259" key="4">
    <source>
        <dbReference type="PROSITE" id="PS51184"/>
    </source>
</evidence>
<protein>
    <recommendedName>
        <fullName evidence="4">JmjC domain-containing protein</fullName>
    </recommendedName>
</protein>
<evidence type="ECO:0000313" key="6">
    <source>
        <dbReference type="Proteomes" id="UP000070444"/>
    </source>
</evidence>
<comment type="subcellular location">
    <subcellularLocation>
        <location evidence="1">Nucleus</location>
    </subcellularLocation>
</comment>
<dbReference type="PANTHER" id="PTHR12549:SF38">
    <property type="entry name" value="JMJC DOMAIN-CONTAINING HISTONE DEMETHYLASE 2, ISOFORM A"/>
    <property type="match status" value="1"/>
</dbReference>
<evidence type="ECO:0000256" key="1">
    <source>
        <dbReference type="ARBA" id="ARBA00004123"/>
    </source>
</evidence>
<dbReference type="GO" id="GO:0003712">
    <property type="term" value="F:transcription coregulator activity"/>
    <property type="evidence" value="ECO:0007669"/>
    <property type="project" value="TreeGrafter"/>
</dbReference>
<sequence>MNNKVEKSANSNNIDESSNSLNIESEVVSLNNVEKQTTLFKENAKLPEEINSPILNQNIDKSQIKDDHFTNLIRTPEEDRSLEEDLSDLSDLSDLTDLSDLDISTIEDIVKETGTKAEVIVDTDTYDIAEEDLSELDILLKSEEISALAKSFIKTFIKGEYAKNSSLPPIEISKNLLKQLFQEESHYFLVTKNLSSTIILRDKISIKRKNLLKELPKLEDNSDDSSEWTLQGSTCHRLPRDIWCISCVSKQKDICRYKGIRLIARDSYDKYTKAPHRWQKYSDLKQDHEFFRDLGKVTKRLSKFDLQVNEILNYYKVIDKKLPIIKRISITDINESIKEQHLKYLLKQCSTPLKGLIDLQLDLFKLDAIHFKSTPITGQHQCDNCNTTLLNIYFLNTHCGTELCFNCYLMDNNSNISNKCYQTFDHPVNDFIPVTVFPRTVGTVTTLETFFEGFNEILETGNKFNYRKIKDWPAFSEFKTVFPKLYNGFLNALPFKHCTQPDGSLNLASYLPQILNPPDLGPKMYIATGRKDAVNGTTPLHLDAADAVNIMTHSYKSGYEHDNIECAALWHLFDYKDIYNIRQYLAKWAKANGMQNEYHDYIHDQKIYITEPMLKELKRDYGVTAYQIYQNPGDAVFIPAGCAHQVLNIGNCIKVATDFISPERTLQCIHIAKEFSKLVKGHHRNGDIVQTENHILYSSSVAISKLLGIEDELLNYTVEPEESRLFVNKATANNSVGKRQRAETSTERKLARK</sequence>
<dbReference type="AlphaFoldDB" id="A0A137NYX7"/>
<dbReference type="InterPro" id="IPR003347">
    <property type="entry name" value="JmjC_dom"/>
</dbReference>
<dbReference type="Gene3D" id="2.60.120.650">
    <property type="entry name" value="Cupin"/>
    <property type="match status" value="1"/>
</dbReference>
<dbReference type="GO" id="GO:0000118">
    <property type="term" value="C:histone deacetylase complex"/>
    <property type="evidence" value="ECO:0007669"/>
    <property type="project" value="TreeGrafter"/>
</dbReference>
<dbReference type="GO" id="GO:0006357">
    <property type="term" value="P:regulation of transcription by RNA polymerase II"/>
    <property type="evidence" value="ECO:0007669"/>
    <property type="project" value="TreeGrafter"/>
</dbReference>
<dbReference type="SMART" id="SM00558">
    <property type="entry name" value="JmjC"/>
    <property type="match status" value="1"/>
</dbReference>
<keyword evidence="3" id="KW-0539">Nucleus</keyword>
<dbReference type="GO" id="GO:0032454">
    <property type="term" value="F:histone H3K9 demethylase activity"/>
    <property type="evidence" value="ECO:0007669"/>
    <property type="project" value="InterPro"/>
</dbReference>
<dbReference type="PANTHER" id="PTHR12549">
    <property type="entry name" value="JMJC DOMAIN-CONTAINING HISTONE DEMETHYLATION PROTEIN"/>
    <property type="match status" value="1"/>
</dbReference>
<gene>
    <name evidence="5" type="ORF">CONCODRAFT_51973</name>
</gene>
<reference evidence="5 6" key="1">
    <citation type="journal article" date="2015" name="Genome Biol. Evol.">
        <title>Phylogenomic analyses indicate that early fungi evolved digesting cell walls of algal ancestors of land plants.</title>
        <authorList>
            <person name="Chang Y."/>
            <person name="Wang S."/>
            <person name="Sekimoto S."/>
            <person name="Aerts A.L."/>
            <person name="Choi C."/>
            <person name="Clum A."/>
            <person name="LaButti K.M."/>
            <person name="Lindquist E.A."/>
            <person name="Yee Ngan C."/>
            <person name="Ohm R.A."/>
            <person name="Salamov A.A."/>
            <person name="Grigoriev I.V."/>
            <person name="Spatafora J.W."/>
            <person name="Berbee M.L."/>
        </authorList>
    </citation>
    <scope>NUCLEOTIDE SEQUENCE [LARGE SCALE GENOMIC DNA]</scope>
    <source>
        <strain evidence="5 6">NRRL 28638</strain>
    </source>
</reference>
<dbReference type="InterPro" id="IPR045109">
    <property type="entry name" value="LSDs-like"/>
</dbReference>
<evidence type="ECO:0000313" key="5">
    <source>
        <dbReference type="EMBL" id="KXN67932.1"/>
    </source>
</evidence>
<organism evidence="5 6">
    <name type="scientific">Conidiobolus coronatus (strain ATCC 28846 / CBS 209.66 / NRRL 28638)</name>
    <name type="common">Delacroixia coronata</name>
    <dbReference type="NCBI Taxonomy" id="796925"/>
    <lineage>
        <taxon>Eukaryota</taxon>
        <taxon>Fungi</taxon>
        <taxon>Fungi incertae sedis</taxon>
        <taxon>Zoopagomycota</taxon>
        <taxon>Entomophthoromycotina</taxon>
        <taxon>Entomophthoromycetes</taxon>
        <taxon>Entomophthorales</taxon>
        <taxon>Ancylistaceae</taxon>
        <taxon>Conidiobolus</taxon>
    </lineage>
</organism>
<name>A0A137NYX7_CONC2</name>
<dbReference type="GO" id="GO:0046872">
    <property type="term" value="F:metal ion binding"/>
    <property type="evidence" value="ECO:0007669"/>
    <property type="project" value="UniProtKB-KW"/>
</dbReference>
<feature type="domain" description="JmjC" evidence="4">
    <location>
        <begin position="489"/>
        <end position="676"/>
    </location>
</feature>
<keyword evidence="6" id="KW-1185">Reference proteome</keyword>
<dbReference type="EMBL" id="KQ964605">
    <property type="protein sequence ID" value="KXN67932.1"/>
    <property type="molecule type" value="Genomic_DNA"/>
</dbReference>
<accession>A0A137NYX7</accession>
<dbReference type="SUPFAM" id="SSF51197">
    <property type="entry name" value="Clavaminate synthase-like"/>
    <property type="match status" value="1"/>
</dbReference>
<dbReference type="Proteomes" id="UP000070444">
    <property type="component" value="Unassembled WGS sequence"/>
</dbReference>
<dbReference type="GO" id="GO:0000785">
    <property type="term" value="C:chromatin"/>
    <property type="evidence" value="ECO:0007669"/>
    <property type="project" value="TreeGrafter"/>
</dbReference>